<dbReference type="Gene3D" id="3.30.460.10">
    <property type="entry name" value="Beta Polymerase, domain 2"/>
    <property type="match status" value="1"/>
</dbReference>
<name>A0A6B1DBQ7_9CHLR</name>
<dbReference type="SUPFAM" id="SSF81301">
    <property type="entry name" value="Nucleotidyltransferase"/>
    <property type="match status" value="1"/>
</dbReference>
<organism evidence="1">
    <name type="scientific">Caldilineaceae bacterium SB0661_bin_32</name>
    <dbReference type="NCBI Taxonomy" id="2605255"/>
    <lineage>
        <taxon>Bacteria</taxon>
        <taxon>Bacillati</taxon>
        <taxon>Chloroflexota</taxon>
        <taxon>Caldilineae</taxon>
        <taxon>Caldilineales</taxon>
        <taxon>Caldilineaceae</taxon>
    </lineage>
</organism>
<dbReference type="AlphaFoldDB" id="A0A6B1DBQ7"/>
<reference evidence="1" key="1">
    <citation type="submission" date="2019-09" db="EMBL/GenBank/DDBJ databases">
        <title>Characterisation of the sponge microbiome using genome-centric metagenomics.</title>
        <authorList>
            <person name="Engelberts J.P."/>
            <person name="Robbins S.J."/>
            <person name="De Goeij J.M."/>
            <person name="Aranda M."/>
            <person name="Bell S.C."/>
            <person name="Webster N.S."/>
        </authorList>
    </citation>
    <scope>NUCLEOTIDE SEQUENCE</scope>
    <source>
        <strain evidence="1">SB0661_bin_32</strain>
    </source>
</reference>
<comment type="caution">
    <text evidence="1">The sequence shown here is derived from an EMBL/GenBank/DDBJ whole genome shotgun (WGS) entry which is preliminary data.</text>
</comment>
<dbReference type="EMBL" id="VXMH01000102">
    <property type="protein sequence ID" value="MYC97019.1"/>
    <property type="molecule type" value="Genomic_DNA"/>
</dbReference>
<evidence type="ECO:0000313" key="1">
    <source>
        <dbReference type="EMBL" id="MYC97019.1"/>
    </source>
</evidence>
<accession>A0A6B1DBQ7</accession>
<proteinExistence type="predicted"/>
<gene>
    <name evidence="1" type="ORF">F4X14_18835</name>
</gene>
<protein>
    <recommendedName>
        <fullName evidence="2">Nucleotidyltransferase domain-containing protein</fullName>
    </recommendedName>
</protein>
<evidence type="ECO:0008006" key="2">
    <source>
        <dbReference type="Google" id="ProtNLM"/>
    </source>
</evidence>
<sequence>MTTPQSRFIDALAANAETDPCIRAAWLTGSFGKETADRWSDVDAHLLVDAGAFDEFHNDVESWLARIRPLVFMRLMFNGRMVNAMTDEAMRLDVWLHDEEVAEVAKGETRVLYEEEGALSWLPRPAEALTREAASELLRREIPEFWRCVSMLPVVVGRGEDLVGAAGNSIILLALTNVLCAASGRRRDRGVKALNGFLLPHHRQCVEEAVLPDTLRPNETIRFPLRLARVMREHGPAICAQWKVEYPQAMEEAVLHYVVQELRSLGLATMLAELE</sequence>
<dbReference type="InterPro" id="IPR043519">
    <property type="entry name" value="NT_sf"/>
</dbReference>